<name>A0A2N9FX77_FAGSY</name>
<dbReference type="InterPro" id="IPR011009">
    <property type="entry name" value="Kinase-like_dom_sf"/>
</dbReference>
<protein>
    <recommendedName>
        <fullName evidence="7">Protein kinase domain-containing protein</fullName>
    </recommendedName>
</protein>
<keyword evidence="6" id="KW-0067">ATP-binding</keyword>
<proteinExistence type="inferred from homology"/>
<dbReference type="Gene3D" id="1.10.510.10">
    <property type="entry name" value="Transferase(Phosphotransferase) domain 1"/>
    <property type="match status" value="1"/>
</dbReference>
<keyword evidence="2" id="KW-0723">Serine/threonine-protein kinase</keyword>
<dbReference type="SUPFAM" id="SSF56112">
    <property type="entry name" value="Protein kinase-like (PK-like)"/>
    <property type="match status" value="1"/>
</dbReference>
<evidence type="ECO:0000256" key="4">
    <source>
        <dbReference type="ARBA" id="ARBA00022741"/>
    </source>
</evidence>
<dbReference type="InterPro" id="IPR050538">
    <property type="entry name" value="MAP_kinase_kinase_kinase"/>
</dbReference>
<evidence type="ECO:0000256" key="2">
    <source>
        <dbReference type="ARBA" id="ARBA00022527"/>
    </source>
</evidence>
<accession>A0A2N9FX77</accession>
<evidence type="ECO:0000256" key="6">
    <source>
        <dbReference type="ARBA" id="ARBA00022840"/>
    </source>
</evidence>
<reference evidence="8" key="1">
    <citation type="submission" date="2018-02" db="EMBL/GenBank/DDBJ databases">
        <authorList>
            <person name="Cohen D.B."/>
            <person name="Kent A.D."/>
        </authorList>
    </citation>
    <scope>NUCLEOTIDE SEQUENCE</scope>
</reference>
<keyword evidence="4" id="KW-0547">Nucleotide-binding</keyword>
<evidence type="ECO:0000259" key="7">
    <source>
        <dbReference type="PROSITE" id="PS50011"/>
    </source>
</evidence>
<evidence type="ECO:0000256" key="5">
    <source>
        <dbReference type="ARBA" id="ARBA00022777"/>
    </source>
</evidence>
<dbReference type="PANTHER" id="PTHR48016:SF29">
    <property type="entry name" value="MITOGEN-ACTIVATED PROTEIN KINASE KINASE KINASE 1-RELATED"/>
    <property type="match status" value="1"/>
</dbReference>
<dbReference type="GO" id="GO:0004709">
    <property type="term" value="F:MAP kinase kinase kinase activity"/>
    <property type="evidence" value="ECO:0007669"/>
    <property type="project" value="TreeGrafter"/>
</dbReference>
<dbReference type="EMBL" id="OIVN01001236">
    <property type="protein sequence ID" value="SPC91599.1"/>
    <property type="molecule type" value="Genomic_DNA"/>
</dbReference>
<dbReference type="GO" id="GO:0005737">
    <property type="term" value="C:cytoplasm"/>
    <property type="evidence" value="ECO:0007669"/>
    <property type="project" value="TreeGrafter"/>
</dbReference>
<sequence length="116" mass="12924">MQALFMIGKGEPPLVPDSLSRDARDFILKCIQVNPKDRPTAAQLLDHPFVTRPQNSFGPASPHCNSNHPSQSNLVNNHFVSNNYQALVPKFLGLAMDPQQPFCQIVELANKLVWGF</sequence>
<keyword evidence="3" id="KW-0808">Transferase</keyword>
<dbReference type="InterPro" id="IPR000719">
    <property type="entry name" value="Prot_kinase_dom"/>
</dbReference>
<gene>
    <name evidence="8" type="ORF">FSB_LOCUS19481</name>
</gene>
<dbReference type="AlphaFoldDB" id="A0A2N9FX77"/>
<evidence type="ECO:0000313" key="8">
    <source>
        <dbReference type="EMBL" id="SPC91599.1"/>
    </source>
</evidence>
<dbReference type="PROSITE" id="PS50011">
    <property type="entry name" value="PROTEIN_KINASE_DOM"/>
    <property type="match status" value="1"/>
</dbReference>
<evidence type="ECO:0000256" key="3">
    <source>
        <dbReference type="ARBA" id="ARBA00022679"/>
    </source>
</evidence>
<comment type="similarity">
    <text evidence="1">Belongs to the protein kinase superfamily. STE Ser/Thr protein kinase family. MAP kinase kinase kinase subfamily.</text>
</comment>
<dbReference type="GO" id="GO:0005524">
    <property type="term" value="F:ATP binding"/>
    <property type="evidence" value="ECO:0007669"/>
    <property type="project" value="UniProtKB-KW"/>
</dbReference>
<organism evidence="8">
    <name type="scientific">Fagus sylvatica</name>
    <name type="common">Beechnut</name>
    <dbReference type="NCBI Taxonomy" id="28930"/>
    <lineage>
        <taxon>Eukaryota</taxon>
        <taxon>Viridiplantae</taxon>
        <taxon>Streptophyta</taxon>
        <taxon>Embryophyta</taxon>
        <taxon>Tracheophyta</taxon>
        <taxon>Spermatophyta</taxon>
        <taxon>Magnoliopsida</taxon>
        <taxon>eudicotyledons</taxon>
        <taxon>Gunneridae</taxon>
        <taxon>Pentapetalae</taxon>
        <taxon>rosids</taxon>
        <taxon>fabids</taxon>
        <taxon>Fagales</taxon>
        <taxon>Fagaceae</taxon>
        <taxon>Fagus</taxon>
    </lineage>
</organism>
<keyword evidence="5" id="KW-0418">Kinase</keyword>
<feature type="domain" description="Protein kinase" evidence="7">
    <location>
        <begin position="1"/>
        <end position="50"/>
    </location>
</feature>
<dbReference type="PANTHER" id="PTHR48016">
    <property type="entry name" value="MAP KINASE KINASE KINASE SSK2-RELATED-RELATED"/>
    <property type="match status" value="1"/>
</dbReference>
<evidence type="ECO:0000256" key="1">
    <source>
        <dbReference type="ARBA" id="ARBA00006529"/>
    </source>
</evidence>